<dbReference type="SMART" id="SM00184">
    <property type="entry name" value="RING"/>
    <property type="match status" value="1"/>
</dbReference>
<dbReference type="InterPro" id="IPR000253">
    <property type="entry name" value="FHA_dom"/>
</dbReference>
<feature type="region of interest" description="Disordered" evidence="9">
    <location>
        <begin position="120"/>
        <end position="170"/>
    </location>
</feature>
<sequence>MTQAAPCLLSIGKTASKYRHFPFLDDHIKIGRAADATYTILSAMISRCHAVIQRQKDNTWTITDNKSLNGIAVNGKQLKAQEPYTLQESDVVQLGVPTAPDVPAEFVYRFFTSLKYRRENKKKRPCSRDDNPVKRFKGSGDKDEQSADSEQNAERGRAENVQAAEKGEAEQKVKAAYEEQLQALAQQLKDKEQEKSAIQEQLQQEREQRQVMEERQKEQEEKVCQLDAQQKQLVQEQAVAEEKMRQQLEEELRRRETLLREQMQQQLLSLATEKSQVEQRLQTEMEKAVQEKDRELQDRLHGEKDRLQKVIEAKELEQKALESQLAESRQENEKAKADTLTTRDAILSEFAETMETELQCSICNELFIKATSLNCSHAFCALCIRQWLAVKRECPNCRTAVASQMRSIVLDNYIDRMVAQLSEEMKERRAQLVVERQEAEKKLDEAEKKAQAGPSGARGRGGRQRGRGRGRGRTIEDVMAGQLTSMLTANRLTNLTTQLARGGANANRVTNLTAQAARGGATATATRAAAASGTTTRAAATTAAATATSAMNTTGVPTVGAQETVGPPDVTPTVTDGSVGTETMGDAAGAEAIVVSDNESVVITDSEEEGWDDSDDEMQFSEDWGTPRRHHGSDDSDNSENDDSDSTDGTGAYYGGYGRCYRCGCRGHWANGCPN</sequence>
<dbReference type="InterPro" id="IPR001878">
    <property type="entry name" value="Znf_CCHC"/>
</dbReference>
<feature type="domain" description="RING-type" evidence="11">
    <location>
        <begin position="360"/>
        <end position="398"/>
    </location>
</feature>
<gene>
    <name evidence="13" type="ORF">V1264_019595</name>
</gene>
<dbReference type="PANTHER" id="PTHR15067">
    <property type="entry name" value="E3 UBIQUITIN-PROTEIN LIGASE RNF8"/>
    <property type="match status" value="1"/>
</dbReference>
<dbReference type="Pfam" id="PF00498">
    <property type="entry name" value="FHA"/>
    <property type="match status" value="1"/>
</dbReference>
<evidence type="ECO:0000259" key="11">
    <source>
        <dbReference type="PROSITE" id="PS50089"/>
    </source>
</evidence>
<keyword evidence="5 8" id="KW-0863">Zinc-finger</keyword>
<dbReference type="GO" id="GO:0070936">
    <property type="term" value="P:protein K48-linked ubiquitination"/>
    <property type="evidence" value="ECO:0007669"/>
    <property type="project" value="TreeGrafter"/>
</dbReference>
<dbReference type="GO" id="GO:0005829">
    <property type="term" value="C:cytosol"/>
    <property type="evidence" value="ECO:0007669"/>
    <property type="project" value="TreeGrafter"/>
</dbReference>
<dbReference type="PROSITE" id="PS50158">
    <property type="entry name" value="ZF_CCHC"/>
    <property type="match status" value="1"/>
</dbReference>
<dbReference type="InterPro" id="IPR008984">
    <property type="entry name" value="SMAD_FHA_dom_sf"/>
</dbReference>
<dbReference type="SUPFAM" id="SSF49879">
    <property type="entry name" value="SMAD/FHA domain"/>
    <property type="match status" value="1"/>
</dbReference>
<evidence type="ECO:0000259" key="10">
    <source>
        <dbReference type="PROSITE" id="PS50006"/>
    </source>
</evidence>
<dbReference type="GO" id="GO:0061630">
    <property type="term" value="F:ubiquitin protein ligase activity"/>
    <property type="evidence" value="ECO:0007669"/>
    <property type="project" value="TreeGrafter"/>
</dbReference>
<dbReference type="PROSITE" id="PS00518">
    <property type="entry name" value="ZF_RING_1"/>
    <property type="match status" value="1"/>
</dbReference>
<comment type="similarity">
    <text evidence="1">Belongs to the CHFR family.</text>
</comment>
<dbReference type="SUPFAM" id="SSF144020">
    <property type="entry name" value="FdhE-like"/>
    <property type="match status" value="1"/>
</dbReference>
<protein>
    <recommendedName>
        <fullName evidence="2">E3 ubiquitin-protein ligase CHFR</fullName>
    </recommendedName>
</protein>
<evidence type="ECO:0000256" key="2">
    <source>
        <dbReference type="ARBA" id="ARBA00017908"/>
    </source>
</evidence>
<dbReference type="PROSITE" id="PS50089">
    <property type="entry name" value="ZF_RING_2"/>
    <property type="match status" value="1"/>
</dbReference>
<dbReference type="GO" id="GO:0005634">
    <property type="term" value="C:nucleus"/>
    <property type="evidence" value="ECO:0007669"/>
    <property type="project" value="TreeGrafter"/>
</dbReference>
<evidence type="ECO:0000259" key="12">
    <source>
        <dbReference type="PROSITE" id="PS50158"/>
    </source>
</evidence>
<reference evidence="13 14" key="1">
    <citation type="submission" date="2024-02" db="EMBL/GenBank/DDBJ databases">
        <title>Chromosome-scale genome assembly of the rough periwinkle Littorina saxatilis.</title>
        <authorList>
            <person name="De Jode A."/>
            <person name="Faria R."/>
            <person name="Formenti G."/>
            <person name="Sims Y."/>
            <person name="Smith T.P."/>
            <person name="Tracey A."/>
            <person name="Wood J.M.D."/>
            <person name="Zagrodzka Z.B."/>
            <person name="Johannesson K."/>
            <person name="Butlin R.K."/>
            <person name="Leder E.H."/>
        </authorList>
    </citation>
    <scope>NUCLEOTIDE SEQUENCE [LARGE SCALE GENOMIC DNA]</scope>
    <source>
        <strain evidence="13">Snail1</strain>
        <tissue evidence="13">Muscle</tissue>
    </source>
</reference>
<evidence type="ECO:0000256" key="8">
    <source>
        <dbReference type="PROSITE-ProRule" id="PRU00047"/>
    </source>
</evidence>
<keyword evidence="14" id="KW-1185">Reference proteome</keyword>
<dbReference type="InterPro" id="IPR017907">
    <property type="entry name" value="Znf_RING_CS"/>
</dbReference>
<dbReference type="SMART" id="SM00240">
    <property type="entry name" value="FHA"/>
    <property type="match status" value="1"/>
</dbReference>
<comment type="caution">
    <text evidence="13">The sequence shown here is derived from an EMBL/GenBank/DDBJ whole genome shotgun (WGS) entry which is preliminary data.</text>
</comment>
<evidence type="ECO:0000256" key="9">
    <source>
        <dbReference type="SAM" id="MobiDB-lite"/>
    </source>
</evidence>
<feature type="domain" description="CCHC-type" evidence="12">
    <location>
        <begin position="659"/>
        <end position="675"/>
    </location>
</feature>
<dbReference type="CDD" id="cd16535">
    <property type="entry name" value="RING-HC_RNF8"/>
    <property type="match status" value="1"/>
</dbReference>
<keyword evidence="3" id="KW-0808">Transferase</keyword>
<evidence type="ECO:0000256" key="7">
    <source>
        <dbReference type="ARBA" id="ARBA00022833"/>
    </source>
</evidence>
<evidence type="ECO:0000256" key="5">
    <source>
        <dbReference type="ARBA" id="ARBA00022771"/>
    </source>
</evidence>
<evidence type="ECO:0000256" key="4">
    <source>
        <dbReference type="ARBA" id="ARBA00022723"/>
    </source>
</evidence>
<accession>A0AAN9GFJ9</accession>
<feature type="compositionally biased region" description="Basic residues" evidence="9">
    <location>
        <begin position="460"/>
        <end position="472"/>
    </location>
</feature>
<dbReference type="GO" id="GO:0006302">
    <property type="term" value="P:double-strand break repair"/>
    <property type="evidence" value="ECO:0007669"/>
    <property type="project" value="TreeGrafter"/>
</dbReference>
<keyword evidence="6" id="KW-0833">Ubl conjugation pathway</keyword>
<dbReference type="InterPro" id="IPR013083">
    <property type="entry name" value="Znf_RING/FYVE/PHD"/>
</dbReference>
<dbReference type="GO" id="GO:0003676">
    <property type="term" value="F:nucleic acid binding"/>
    <property type="evidence" value="ECO:0007669"/>
    <property type="project" value="InterPro"/>
</dbReference>
<feature type="compositionally biased region" description="Basic and acidic residues" evidence="9">
    <location>
        <begin position="126"/>
        <end position="145"/>
    </location>
</feature>
<name>A0AAN9GFJ9_9CAEN</name>
<keyword evidence="7" id="KW-0862">Zinc</keyword>
<feature type="compositionally biased region" description="Acidic residues" evidence="9">
    <location>
        <begin position="635"/>
        <end position="646"/>
    </location>
</feature>
<dbReference type="Gene3D" id="2.60.200.20">
    <property type="match status" value="1"/>
</dbReference>
<dbReference type="GO" id="GO:0006511">
    <property type="term" value="P:ubiquitin-dependent protein catabolic process"/>
    <property type="evidence" value="ECO:0007669"/>
    <property type="project" value="TreeGrafter"/>
</dbReference>
<feature type="compositionally biased region" description="Acidic residues" evidence="9">
    <location>
        <begin position="605"/>
        <end position="620"/>
    </location>
</feature>
<dbReference type="InterPro" id="IPR024064">
    <property type="entry name" value="FdhE-like_sf"/>
</dbReference>
<evidence type="ECO:0000256" key="1">
    <source>
        <dbReference type="ARBA" id="ARBA00005797"/>
    </source>
</evidence>
<feature type="domain" description="FHA" evidence="10">
    <location>
        <begin position="28"/>
        <end position="78"/>
    </location>
</feature>
<dbReference type="GO" id="GO:0008270">
    <property type="term" value="F:zinc ion binding"/>
    <property type="evidence" value="ECO:0007669"/>
    <property type="project" value="UniProtKB-KW"/>
</dbReference>
<dbReference type="SUPFAM" id="SSF57850">
    <property type="entry name" value="RING/U-box"/>
    <property type="match status" value="1"/>
</dbReference>
<evidence type="ECO:0000256" key="3">
    <source>
        <dbReference type="ARBA" id="ARBA00022679"/>
    </source>
</evidence>
<dbReference type="GO" id="GO:0035861">
    <property type="term" value="C:site of double-strand break"/>
    <property type="evidence" value="ECO:0007669"/>
    <property type="project" value="TreeGrafter"/>
</dbReference>
<evidence type="ECO:0000313" key="14">
    <source>
        <dbReference type="Proteomes" id="UP001374579"/>
    </source>
</evidence>
<feature type="region of interest" description="Disordered" evidence="9">
    <location>
        <begin position="442"/>
        <end position="473"/>
    </location>
</feature>
<evidence type="ECO:0000256" key="6">
    <source>
        <dbReference type="ARBA" id="ARBA00022786"/>
    </source>
</evidence>
<dbReference type="PROSITE" id="PS50006">
    <property type="entry name" value="FHA_DOMAIN"/>
    <property type="match status" value="1"/>
</dbReference>
<dbReference type="Proteomes" id="UP001374579">
    <property type="component" value="Unassembled WGS sequence"/>
</dbReference>
<dbReference type="PANTHER" id="PTHR15067:SF4">
    <property type="entry name" value="E3 UBIQUITIN-PROTEIN LIGASE RNF8"/>
    <property type="match status" value="1"/>
</dbReference>
<keyword evidence="4" id="KW-0479">Metal-binding</keyword>
<dbReference type="GO" id="GO:0000151">
    <property type="term" value="C:ubiquitin ligase complex"/>
    <property type="evidence" value="ECO:0007669"/>
    <property type="project" value="TreeGrafter"/>
</dbReference>
<dbReference type="GO" id="GO:0042393">
    <property type="term" value="F:histone binding"/>
    <property type="evidence" value="ECO:0007669"/>
    <property type="project" value="TreeGrafter"/>
</dbReference>
<dbReference type="InterPro" id="IPR001841">
    <property type="entry name" value="Znf_RING"/>
</dbReference>
<evidence type="ECO:0000313" key="13">
    <source>
        <dbReference type="EMBL" id="KAK7104960.1"/>
    </source>
</evidence>
<dbReference type="EMBL" id="JBAMIC010000008">
    <property type="protein sequence ID" value="KAK7104960.1"/>
    <property type="molecule type" value="Genomic_DNA"/>
</dbReference>
<dbReference type="Gene3D" id="3.30.40.10">
    <property type="entry name" value="Zinc/RING finger domain, C3HC4 (zinc finger)"/>
    <property type="match status" value="1"/>
</dbReference>
<organism evidence="13 14">
    <name type="scientific">Littorina saxatilis</name>
    <dbReference type="NCBI Taxonomy" id="31220"/>
    <lineage>
        <taxon>Eukaryota</taxon>
        <taxon>Metazoa</taxon>
        <taxon>Spiralia</taxon>
        <taxon>Lophotrochozoa</taxon>
        <taxon>Mollusca</taxon>
        <taxon>Gastropoda</taxon>
        <taxon>Caenogastropoda</taxon>
        <taxon>Littorinimorpha</taxon>
        <taxon>Littorinoidea</taxon>
        <taxon>Littorinidae</taxon>
        <taxon>Littorina</taxon>
    </lineage>
</organism>
<dbReference type="Pfam" id="PF13923">
    <property type="entry name" value="zf-C3HC4_2"/>
    <property type="match status" value="1"/>
</dbReference>
<proteinExistence type="inferred from homology"/>
<feature type="region of interest" description="Disordered" evidence="9">
    <location>
        <begin position="598"/>
        <end position="651"/>
    </location>
</feature>
<dbReference type="AlphaFoldDB" id="A0AAN9GFJ9"/>